<protein>
    <submittedName>
        <fullName evidence="6">Phosphomannomutase</fullName>
    </submittedName>
</protein>
<evidence type="ECO:0000256" key="2">
    <source>
        <dbReference type="ARBA" id="ARBA00010231"/>
    </source>
</evidence>
<dbReference type="PATRIC" id="fig|1123069.3.peg.2134"/>
<evidence type="ECO:0000259" key="5">
    <source>
        <dbReference type="Pfam" id="PF02878"/>
    </source>
</evidence>
<dbReference type="Gene3D" id="3.40.120.10">
    <property type="entry name" value="Alpha-D-Glucose-1,6-Bisphosphate, subunit A, domain 3"/>
    <property type="match status" value="2"/>
</dbReference>
<dbReference type="GO" id="GO:0006048">
    <property type="term" value="P:UDP-N-acetylglucosamine biosynthetic process"/>
    <property type="evidence" value="ECO:0007669"/>
    <property type="project" value="TreeGrafter"/>
</dbReference>
<dbReference type="InterPro" id="IPR016055">
    <property type="entry name" value="A-D-PHexomutase_a/b/a-I/II/III"/>
</dbReference>
<dbReference type="InterPro" id="IPR050060">
    <property type="entry name" value="Phosphoglucosamine_mutase"/>
</dbReference>
<dbReference type="GO" id="GO:0000287">
    <property type="term" value="F:magnesium ion binding"/>
    <property type="evidence" value="ECO:0007669"/>
    <property type="project" value="InterPro"/>
</dbReference>
<dbReference type="GO" id="GO:0008966">
    <property type="term" value="F:phosphoglucosamine mutase activity"/>
    <property type="evidence" value="ECO:0007669"/>
    <property type="project" value="TreeGrafter"/>
</dbReference>
<dbReference type="AlphaFoldDB" id="S9QSZ1"/>
<keyword evidence="7" id="KW-1185">Reference proteome</keyword>
<dbReference type="InterPro" id="IPR005844">
    <property type="entry name" value="A-D-PHexomutase_a/b/a-I"/>
</dbReference>
<gene>
    <name evidence="6" type="ORF">ruthe_02161</name>
</gene>
<dbReference type="Proteomes" id="UP000015346">
    <property type="component" value="Unassembled WGS sequence"/>
</dbReference>
<comment type="cofactor">
    <cofactor evidence="1">
        <name>Mg(2+)</name>
        <dbReference type="ChEBI" id="CHEBI:18420"/>
    </cofactor>
</comment>
<dbReference type="GO" id="GO:0005975">
    <property type="term" value="P:carbohydrate metabolic process"/>
    <property type="evidence" value="ECO:0007669"/>
    <property type="project" value="InterPro"/>
</dbReference>
<dbReference type="STRING" id="1123069.ruthe_02161"/>
<comment type="caution">
    <text evidence="6">The sequence shown here is derived from an EMBL/GenBank/DDBJ whole genome shotgun (WGS) entry which is preliminary data.</text>
</comment>
<dbReference type="GO" id="GO:0005829">
    <property type="term" value="C:cytosol"/>
    <property type="evidence" value="ECO:0007669"/>
    <property type="project" value="TreeGrafter"/>
</dbReference>
<dbReference type="Pfam" id="PF02878">
    <property type="entry name" value="PGM_PMM_I"/>
    <property type="match status" value="1"/>
</dbReference>
<proteinExistence type="inferred from homology"/>
<dbReference type="PANTHER" id="PTHR42946:SF1">
    <property type="entry name" value="PHOSPHOGLUCOMUTASE (ALPHA-D-GLUCOSE-1,6-BISPHOSPHATE-DEPENDENT)"/>
    <property type="match status" value="1"/>
</dbReference>
<evidence type="ECO:0000313" key="6">
    <source>
        <dbReference type="EMBL" id="EPX84481.1"/>
    </source>
</evidence>
<dbReference type="GO" id="GO:0009252">
    <property type="term" value="P:peptidoglycan biosynthetic process"/>
    <property type="evidence" value="ECO:0007669"/>
    <property type="project" value="TreeGrafter"/>
</dbReference>
<keyword evidence="3" id="KW-0597">Phosphoprotein</keyword>
<evidence type="ECO:0000256" key="3">
    <source>
        <dbReference type="ARBA" id="ARBA00022553"/>
    </source>
</evidence>
<dbReference type="SUPFAM" id="SSF53738">
    <property type="entry name" value="Phosphoglucomutase, first 3 domains"/>
    <property type="match status" value="1"/>
</dbReference>
<dbReference type="EMBL" id="AOLV01000024">
    <property type="protein sequence ID" value="EPX84481.1"/>
    <property type="molecule type" value="Genomic_DNA"/>
</dbReference>
<dbReference type="PANTHER" id="PTHR42946">
    <property type="entry name" value="PHOSPHOHEXOSE MUTASE"/>
    <property type="match status" value="1"/>
</dbReference>
<dbReference type="InterPro" id="IPR016066">
    <property type="entry name" value="A-D-PHexomutase_CS"/>
</dbReference>
<feature type="domain" description="Alpha-D-phosphohexomutase alpha/beta/alpha" evidence="5">
    <location>
        <begin position="4"/>
        <end position="124"/>
    </location>
</feature>
<evidence type="ECO:0000313" key="7">
    <source>
        <dbReference type="Proteomes" id="UP000015346"/>
    </source>
</evidence>
<evidence type="ECO:0000256" key="4">
    <source>
        <dbReference type="SAM" id="MobiDB-lite"/>
    </source>
</evidence>
<accession>S9QSZ1</accession>
<dbReference type="PROSITE" id="PS00710">
    <property type="entry name" value="PGM_PMM"/>
    <property type="match status" value="1"/>
</dbReference>
<reference evidence="6 7" key="1">
    <citation type="journal article" date="2013" name="Stand. Genomic Sci.">
        <title>Genome sequence of the reddish-pigmented Rubellimicrobium thermophilum type strain (DSM 16684(T)), a member of the Roseobacter clade.</title>
        <authorList>
            <person name="Fiebig A."/>
            <person name="Riedel T."/>
            <person name="Gronow S."/>
            <person name="Petersen J."/>
            <person name="Klenk H.P."/>
            <person name="Goker M."/>
        </authorList>
    </citation>
    <scope>NUCLEOTIDE SEQUENCE [LARGE SCALE GENOMIC DNA]</scope>
    <source>
        <strain evidence="6 7">DSM 16684</strain>
    </source>
</reference>
<dbReference type="HOGENOM" id="CLU_104625_0_0_5"/>
<organism evidence="6 7">
    <name type="scientific">Rubellimicrobium thermophilum DSM 16684</name>
    <dbReference type="NCBI Taxonomy" id="1123069"/>
    <lineage>
        <taxon>Bacteria</taxon>
        <taxon>Pseudomonadati</taxon>
        <taxon>Pseudomonadota</taxon>
        <taxon>Alphaproteobacteria</taxon>
        <taxon>Rhodobacterales</taxon>
        <taxon>Roseobacteraceae</taxon>
        <taxon>Rubellimicrobium</taxon>
    </lineage>
</organism>
<feature type="region of interest" description="Disordered" evidence="4">
    <location>
        <begin position="201"/>
        <end position="234"/>
    </location>
</feature>
<dbReference type="GO" id="GO:0004615">
    <property type="term" value="F:phosphomannomutase activity"/>
    <property type="evidence" value="ECO:0007669"/>
    <property type="project" value="TreeGrafter"/>
</dbReference>
<sequence length="234" mass="23975">MAPKFGTSGLRGLVAELTPALVADHVRAFLAVCPHGGGLWLGEDLRDSSPHLAEAVAAAARGEGVPVTRAGRVPTPALAQAAMAAGQAAIMVTGSHIPADRNGLKFYTPAGEITKAEEAAILAALGRPGAGREAPLQVVEAAGPYLDRIVTGFGAGALAGLRIGIWEHSSVARDLMHAMLRALGAQTVGFGREESFLPVDTEAVPPPRASAWPPGSPSTGCMRWSPPMAMPTGR</sequence>
<evidence type="ECO:0000256" key="1">
    <source>
        <dbReference type="ARBA" id="ARBA00001946"/>
    </source>
</evidence>
<name>S9QSZ1_9RHOB</name>
<comment type="similarity">
    <text evidence="2">Belongs to the phosphohexose mutase family.</text>
</comment>